<dbReference type="Pfam" id="PF18107">
    <property type="entry name" value="HTH_ABP1_N"/>
    <property type="match status" value="1"/>
</dbReference>
<feature type="region of interest" description="Disordered" evidence="2">
    <location>
        <begin position="533"/>
        <end position="553"/>
    </location>
</feature>
<gene>
    <name evidence="4" type="ORF">CANVERA_P1898</name>
</gene>
<proteinExistence type="predicted"/>
<protein>
    <recommendedName>
        <fullName evidence="3">HTH CENPB-type domain-containing protein</fullName>
    </recommendedName>
</protein>
<dbReference type="SMART" id="SM00674">
    <property type="entry name" value="CENPB"/>
    <property type="match status" value="1"/>
</dbReference>
<dbReference type="InterPro" id="IPR004875">
    <property type="entry name" value="DDE_SF_endonuclease_dom"/>
</dbReference>
<dbReference type="AlphaFoldDB" id="A0A9W4TUP9"/>
<dbReference type="GO" id="GO:0005634">
    <property type="term" value="C:nucleus"/>
    <property type="evidence" value="ECO:0007669"/>
    <property type="project" value="TreeGrafter"/>
</dbReference>
<name>A0A9W4TUP9_9ASCO</name>
<dbReference type="Pfam" id="PF03184">
    <property type="entry name" value="DDE_1"/>
    <property type="match status" value="1"/>
</dbReference>
<evidence type="ECO:0000256" key="1">
    <source>
        <dbReference type="ARBA" id="ARBA00023125"/>
    </source>
</evidence>
<dbReference type="EMBL" id="CANTUO010000001">
    <property type="protein sequence ID" value="CAI5757384.1"/>
    <property type="molecule type" value="Genomic_DNA"/>
</dbReference>
<dbReference type="GO" id="GO:0003677">
    <property type="term" value="F:DNA binding"/>
    <property type="evidence" value="ECO:0007669"/>
    <property type="project" value="UniProtKB-KW"/>
</dbReference>
<dbReference type="InterPro" id="IPR009057">
    <property type="entry name" value="Homeodomain-like_sf"/>
</dbReference>
<dbReference type="Proteomes" id="UP001152885">
    <property type="component" value="Unassembled WGS sequence"/>
</dbReference>
<dbReference type="PANTHER" id="PTHR19303:SF73">
    <property type="entry name" value="PROTEIN PDC2"/>
    <property type="match status" value="1"/>
</dbReference>
<keyword evidence="1" id="KW-0238">DNA-binding</keyword>
<dbReference type="InterPro" id="IPR006600">
    <property type="entry name" value="HTH_CenpB_DNA-bd_dom"/>
</dbReference>
<dbReference type="Gene3D" id="1.10.10.60">
    <property type="entry name" value="Homeodomain-like"/>
    <property type="match status" value="2"/>
</dbReference>
<dbReference type="Pfam" id="PF03221">
    <property type="entry name" value="HTH_Tnp_Tc5"/>
    <property type="match status" value="1"/>
</dbReference>
<dbReference type="PROSITE" id="PS51253">
    <property type="entry name" value="HTH_CENPB"/>
    <property type="match status" value="1"/>
</dbReference>
<accession>A0A9W4TUP9</accession>
<comment type="caution">
    <text evidence="4">The sequence shown here is derived from an EMBL/GenBank/DDBJ whole genome shotgun (WGS) entry which is preliminary data.</text>
</comment>
<evidence type="ECO:0000259" key="3">
    <source>
        <dbReference type="PROSITE" id="PS51253"/>
    </source>
</evidence>
<feature type="compositionally biased region" description="Acidic residues" evidence="2">
    <location>
        <begin position="533"/>
        <end position="543"/>
    </location>
</feature>
<reference evidence="4" key="1">
    <citation type="submission" date="2022-12" db="EMBL/GenBank/DDBJ databases">
        <authorList>
            <person name="Brejova B."/>
        </authorList>
    </citation>
    <scope>NUCLEOTIDE SEQUENCE</scope>
</reference>
<keyword evidence="5" id="KW-1185">Reference proteome</keyword>
<evidence type="ECO:0000313" key="4">
    <source>
        <dbReference type="EMBL" id="CAI5757384.1"/>
    </source>
</evidence>
<evidence type="ECO:0000256" key="2">
    <source>
        <dbReference type="SAM" id="MobiDB-lite"/>
    </source>
</evidence>
<organism evidence="4 5">
    <name type="scientific">Candida verbasci</name>
    <dbReference type="NCBI Taxonomy" id="1227364"/>
    <lineage>
        <taxon>Eukaryota</taxon>
        <taxon>Fungi</taxon>
        <taxon>Dikarya</taxon>
        <taxon>Ascomycota</taxon>
        <taxon>Saccharomycotina</taxon>
        <taxon>Pichiomycetes</taxon>
        <taxon>Debaryomycetaceae</taxon>
        <taxon>Candida/Lodderomyces clade</taxon>
        <taxon>Candida</taxon>
    </lineage>
</organism>
<dbReference type="InterPro" id="IPR050863">
    <property type="entry name" value="CenT-Element_Derived"/>
</dbReference>
<dbReference type="InterPro" id="IPR041188">
    <property type="entry name" value="HTH_ABP1_N"/>
</dbReference>
<dbReference type="SUPFAM" id="SSF46689">
    <property type="entry name" value="Homeodomain-like"/>
    <property type="match status" value="1"/>
</dbReference>
<feature type="domain" description="HTH CENPB-type" evidence="3">
    <location>
        <begin position="64"/>
        <end position="139"/>
    </location>
</feature>
<sequence length="682" mass="79568">MGYTIKQKIEICLKADSNPNMTQSDLANWAMKEFGSEKPPSQTTISRILSSKNDIIASKDSDFQLVRRRKQANPMLRKILTEWITQAIWENIPITTPIIQSTANAIWTRLPKNETDGNGVFNQKWGSHFIKKLNINITGNDEDIRNNWGFKLNKVWKLDEKIELKQYLNSLIVQEGYLPQDIFVIDEFQLFYSLPLDQIFDVSSIDVGLQQSSQNTEYSLTILLGCNIDGSEKLSPLIVGKYDKFDISKSSNSIFQNLSNDLSQQQLMNKLTEAYNIIYKSNINKWITSSIFQNYLITLDHKLKNSSRKLLILLDDSSSHRIINLKFNNLKLIYFKNETNHKNPYNTNYSGVKFDYLPMNFGIIEEFKILYRLQQYLEMINLQRNNSRKSKIDSNNFEFKVHDVSPSLEVLSETDYHIPMIKVIEWITRAWHSLTQERIFHSWKRTNLFNLKIWENNDSIIKLNGSLQSFDEMKSYRKLKEVMSYLNVVIPWEIDELIGLVNERGKVTLNYASIEEIIGSCLSELNETDELDNENDFDEEHEDDHDHDVDQGDEQQQWINELNSINSLNNKHKLSSNDQWNNNKKKIHLSPTLSTLSTATPINNVFDYSLNLQNQYPTPNQTTATTLNSNTTNQFQYFNDQDMIKVLSRVLEYSSNNILKLSQSTIDDLTYNLRIVQQRNRQ</sequence>
<dbReference type="OrthoDB" id="125347at2759"/>
<dbReference type="PANTHER" id="PTHR19303">
    <property type="entry name" value="TRANSPOSON"/>
    <property type="match status" value="1"/>
</dbReference>
<evidence type="ECO:0000313" key="5">
    <source>
        <dbReference type="Proteomes" id="UP001152885"/>
    </source>
</evidence>